<keyword evidence="2" id="KW-0547">Nucleotide-binding</keyword>
<dbReference type="FunFam" id="3.40.50.300:FF:000541">
    <property type="entry name" value="Immunity related GTPase M"/>
    <property type="match status" value="1"/>
</dbReference>
<dbReference type="PANTHER" id="PTHR32341">
    <property type="entry name" value="INTERFERON-INDUCIBLE GTPASE"/>
    <property type="match status" value="1"/>
</dbReference>
<dbReference type="OrthoDB" id="422720at2759"/>
<dbReference type="InterPro" id="IPR007743">
    <property type="entry name" value="Immunity-related_GTPase-like"/>
</dbReference>
<dbReference type="GO" id="GO:0016787">
    <property type="term" value="F:hydrolase activity"/>
    <property type="evidence" value="ECO:0007669"/>
    <property type="project" value="UniProtKB-KW"/>
</dbReference>
<keyword evidence="4" id="KW-0342">GTP-binding</keyword>
<dbReference type="InterPro" id="IPR030385">
    <property type="entry name" value="G_IRG_dom"/>
</dbReference>
<name>A0A9Q0DWF1_9TELE</name>
<evidence type="ECO:0000259" key="5">
    <source>
        <dbReference type="PROSITE" id="PS51716"/>
    </source>
</evidence>
<evidence type="ECO:0000256" key="1">
    <source>
        <dbReference type="ARBA" id="ARBA00005429"/>
    </source>
</evidence>
<dbReference type="Pfam" id="PF05049">
    <property type="entry name" value="IIGP"/>
    <property type="match status" value="1"/>
</dbReference>
<evidence type="ECO:0000256" key="4">
    <source>
        <dbReference type="ARBA" id="ARBA00023134"/>
    </source>
</evidence>
<comment type="caution">
    <text evidence="6">The sequence shown here is derived from an EMBL/GenBank/DDBJ whole genome shotgun (WGS) entry which is preliminary data.</text>
</comment>
<dbReference type="PROSITE" id="PS51716">
    <property type="entry name" value="G_IRG"/>
    <property type="match status" value="1"/>
</dbReference>
<protein>
    <recommendedName>
        <fullName evidence="5">IRG-type G domain-containing protein</fullName>
    </recommendedName>
</protein>
<organism evidence="6 7">
    <name type="scientific">Muraenolepis orangiensis</name>
    <name type="common">Patagonian moray cod</name>
    <dbReference type="NCBI Taxonomy" id="630683"/>
    <lineage>
        <taxon>Eukaryota</taxon>
        <taxon>Metazoa</taxon>
        <taxon>Chordata</taxon>
        <taxon>Craniata</taxon>
        <taxon>Vertebrata</taxon>
        <taxon>Euteleostomi</taxon>
        <taxon>Actinopterygii</taxon>
        <taxon>Neopterygii</taxon>
        <taxon>Teleostei</taxon>
        <taxon>Neoteleostei</taxon>
        <taxon>Acanthomorphata</taxon>
        <taxon>Zeiogadaria</taxon>
        <taxon>Gadariae</taxon>
        <taxon>Gadiformes</taxon>
        <taxon>Muraenolepidoidei</taxon>
        <taxon>Muraenolepididae</taxon>
        <taxon>Muraenolepis</taxon>
    </lineage>
</organism>
<feature type="domain" description="IRG-type G" evidence="5">
    <location>
        <begin position="37"/>
        <end position="218"/>
    </location>
</feature>
<keyword evidence="7" id="KW-1185">Reference proteome</keyword>
<evidence type="ECO:0000256" key="2">
    <source>
        <dbReference type="ARBA" id="ARBA00022741"/>
    </source>
</evidence>
<dbReference type="GO" id="GO:0005525">
    <property type="term" value="F:GTP binding"/>
    <property type="evidence" value="ECO:0007669"/>
    <property type="project" value="UniProtKB-KW"/>
</dbReference>
<comment type="similarity">
    <text evidence="1">Belongs to the TRAFAC class dynamin-like GTPase superfamily. IRG family.</text>
</comment>
<reference evidence="6" key="1">
    <citation type="submission" date="2022-07" db="EMBL/GenBank/DDBJ databases">
        <title>Chromosome-level genome of Muraenolepis orangiensis.</title>
        <authorList>
            <person name="Kim J."/>
        </authorList>
    </citation>
    <scope>NUCLEOTIDE SEQUENCE</scope>
    <source>
        <strain evidence="6">KU_S4_2022</strain>
        <tissue evidence="6">Muscle</tissue>
    </source>
</reference>
<dbReference type="Gene3D" id="3.40.50.300">
    <property type="entry name" value="P-loop containing nucleotide triphosphate hydrolases"/>
    <property type="match status" value="1"/>
</dbReference>
<evidence type="ECO:0000313" key="6">
    <source>
        <dbReference type="EMBL" id="KAJ3595776.1"/>
    </source>
</evidence>
<accession>A0A9Q0DWF1</accession>
<dbReference type="Proteomes" id="UP001148018">
    <property type="component" value="Unassembled WGS sequence"/>
</dbReference>
<evidence type="ECO:0000256" key="3">
    <source>
        <dbReference type="ARBA" id="ARBA00022801"/>
    </source>
</evidence>
<keyword evidence="3" id="KW-0378">Hydrolase</keyword>
<dbReference type="SUPFAM" id="SSF52540">
    <property type="entry name" value="P-loop containing nucleoside triphosphate hydrolases"/>
    <property type="match status" value="1"/>
</dbReference>
<dbReference type="PANTHER" id="PTHR32341:SF10">
    <property type="entry name" value="INTERFERON-INDUCIBLE GTPASE 5"/>
    <property type="match status" value="1"/>
</dbReference>
<dbReference type="InterPro" id="IPR027417">
    <property type="entry name" value="P-loop_NTPase"/>
</dbReference>
<dbReference type="EMBL" id="JANIIK010000111">
    <property type="protein sequence ID" value="KAJ3595776.1"/>
    <property type="molecule type" value="Genomic_DNA"/>
</dbReference>
<proteinExistence type="inferred from homology"/>
<evidence type="ECO:0000313" key="7">
    <source>
        <dbReference type="Proteomes" id="UP001148018"/>
    </source>
</evidence>
<dbReference type="AlphaFoldDB" id="A0A9Q0DWF1"/>
<sequence length="289" mass="32274">MSLESKAIEDINRALENNDTQAAASISQTYLRDLDSIPLNIAVTGESGSGKSSFVNAFRGIDNRDDRAAPTGVGETTMKPKAYPHQIYPKVTVWDLPGIGTTKFPAHQYLKHIGFEKFDFFIIVSSDRLRENDFKLAQEIMKMGKNFYFVRAKIDSNLLSAEKSQKEYDEEKTLQKIRENCIQGLEERGVTAPQVFLVSNFDLHLYDFPTLQETIERDLPSHKRDTLILALPNICSSNIKKKKEVLRSQIKFHAFTSATVAALPISGLSIAADLGLQLVAFSVSKPSLS</sequence>
<gene>
    <name evidence="6" type="ORF">NHX12_005079</name>
</gene>
<dbReference type="GO" id="GO:0016020">
    <property type="term" value="C:membrane"/>
    <property type="evidence" value="ECO:0007669"/>
    <property type="project" value="InterPro"/>
</dbReference>
<dbReference type="InterPro" id="IPR051515">
    <property type="entry name" value="IRG"/>
</dbReference>